<organism evidence="6 9">
    <name type="scientific">Streptomyces radicis</name>
    <dbReference type="NCBI Taxonomy" id="1750517"/>
    <lineage>
        <taxon>Bacteria</taxon>
        <taxon>Bacillati</taxon>
        <taxon>Actinomycetota</taxon>
        <taxon>Actinomycetes</taxon>
        <taxon>Kitasatosporales</taxon>
        <taxon>Streptomycetaceae</taxon>
        <taxon>Streptomyces</taxon>
    </lineage>
</organism>
<evidence type="ECO:0000313" key="8">
    <source>
        <dbReference type="Proteomes" id="UP000268652"/>
    </source>
</evidence>
<dbReference type="SUPFAM" id="SSF54106">
    <property type="entry name" value="LysM domain"/>
    <property type="match status" value="1"/>
</dbReference>
<keyword evidence="2" id="KW-0378">Hydrolase</keyword>
<sequence length="226" mass="22648">MLFTGKGRHRRPSKPTRLAAAASVTGAAVAIPLLSATGAGAASVDTWDTVAQCESGGDWSINTGNGYFGGLQFSQSSWEAAGGTQYAERADLASKDQQIAAAEELLSMQGPGAWPVCGAQAGLSAGGPAADVDTGGGAEEPAPAPEPAPEPAPAPEPEPAPVPEPTEEAPTGAAESTGDLYTVVRGDTLSAIAAAFGTTWYQLYADNAGVVGDDPDLIIPGQELTL</sequence>
<evidence type="ECO:0000256" key="3">
    <source>
        <dbReference type="SAM" id="MobiDB-lite"/>
    </source>
</evidence>
<dbReference type="CDD" id="cd13925">
    <property type="entry name" value="RPF"/>
    <property type="match status" value="1"/>
</dbReference>
<feature type="compositionally biased region" description="Pro residues" evidence="3">
    <location>
        <begin position="142"/>
        <end position="164"/>
    </location>
</feature>
<evidence type="ECO:0000256" key="4">
    <source>
        <dbReference type="SAM" id="SignalP"/>
    </source>
</evidence>
<evidence type="ECO:0000313" key="6">
    <source>
        <dbReference type="EMBL" id="RKN08690.1"/>
    </source>
</evidence>
<feature type="signal peptide" evidence="4">
    <location>
        <begin position="1"/>
        <end position="41"/>
    </location>
</feature>
<dbReference type="InterPro" id="IPR023346">
    <property type="entry name" value="Lysozyme-like_dom_sf"/>
</dbReference>
<evidence type="ECO:0000256" key="2">
    <source>
        <dbReference type="ARBA" id="ARBA00022801"/>
    </source>
</evidence>
<dbReference type="Pfam" id="PF01476">
    <property type="entry name" value="LysM"/>
    <property type="match status" value="1"/>
</dbReference>
<accession>A0A3A9W742</accession>
<feature type="region of interest" description="Disordered" evidence="3">
    <location>
        <begin position="124"/>
        <end position="176"/>
    </location>
</feature>
<comment type="caution">
    <text evidence="6">The sequence shown here is derived from an EMBL/GenBank/DDBJ whole genome shotgun (WGS) entry which is preliminary data.</text>
</comment>
<dbReference type="Proteomes" id="UP000268652">
    <property type="component" value="Unassembled WGS sequence"/>
</dbReference>
<comment type="similarity">
    <text evidence="1">Belongs to the transglycosylase family. Rpf subfamily.</text>
</comment>
<dbReference type="OrthoDB" id="1404170at2"/>
<dbReference type="Proteomes" id="UP000275024">
    <property type="component" value="Unassembled WGS sequence"/>
</dbReference>
<dbReference type="EMBL" id="RBDX01000010">
    <property type="protein sequence ID" value="RKN08690.1"/>
    <property type="molecule type" value="Genomic_DNA"/>
</dbReference>
<feature type="chain" id="PRO_5017296282" evidence="4">
    <location>
        <begin position="42"/>
        <end position="226"/>
    </location>
</feature>
<dbReference type="InterPro" id="IPR010618">
    <property type="entry name" value="RPF"/>
</dbReference>
<gene>
    <name evidence="7" type="ORF">D7318_15925</name>
    <name evidence="6" type="ORF">D7319_14970</name>
</gene>
<name>A0A3A9W742_9ACTN</name>
<dbReference type="GO" id="GO:0016787">
    <property type="term" value="F:hydrolase activity"/>
    <property type="evidence" value="ECO:0007669"/>
    <property type="project" value="UniProtKB-KW"/>
</dbReference>
<evidence type="ECO:0000256" key="1">
    <source>
        <dbReference type="ARBA" id="ARBA00010830"/>
    </source>
</evidence>
<dbReference type="InterPro" id="IPR052196">
    <property type="entry name" value="Bact_Kbp"/>
</dbReference>
<dbReference type="Gene3D" id="3.10.350.10">
    <property type="entry name" value="LysM domain"/>
    <property type="match status" value="1"/>
</dbReference>
<evidence type="ECO:0000313" key="9">
    <source>
        <dbReference type="Proteomes" id="UP000275024"/>
    </source>
</evidence>
<dbReference type="Gene3D" id="1.10.530.10">
    <property type="match status" value="1"/>
</dbReference>
<dbReference type="RefSeq" id="WP_120697769.1">
    <property type="nucleotide sequence ID" value="NZ_RBDX01000010.1"/>
</dbReference>
<dbReference type="InterPro" id="IPR036779">
    <property type="entry name" value="LysM_dom_sf"/>
</dbReference>
<keyword evidence="8" id="KW-1185">Reference proteome</keyword>
<proteinExistence type="inferred from homology"/>
<dbReference type="Pfam" id="PF06737">
    <property type="entry name" value="Transglycosylas"/>
    <property type="match status" value="1"/>
</dbReference>
<reference evidence="8 9" key="1">
    <citation type="submission" date="2018-09" db="EMBL/GenBank/DDBJ databases">
        <title>Streptomyces sp. nov. DS1-2, an endophytic actinomycete isolated from roots of Dendrobium scabrilingue.</title>
        <authorList>
            <person name="Kuncharoen N."/>
            <person name="Kudo T."/>
            <person name="Ohkuma M."/>
            <person name="Yuki M."/>
            <person name="Tanasupawat S."/>
        </authorList>
    </citation>
    <scope>NUCLEOTIDE SEQUENCE [LARGE SCALE GENOMIC DNA]</scope>
    <source>
        <strain evidence="6 9">AZ1-7</strain>
        <strain evidence="7 8">DS1-2</strain>
    </source>
</reference>
<dbReference type="SMART" id="SM00257">
    <property type="entry name" value="LysM"/>
    <property type="match status" value="1"/>
</dbReference>
<protein>
    <submittedName>
        <fullName evidence="6">LysM peptidoglycan-binding domain-containing protein</fullName>
    </submittedName>
</protein>
<dbReference type="PANTHER" id="PTHR34700">
    <property type="entry name" value="POTASSIUM BINDING PROTEIN KBP"/>
    <property type="match status" value="1"/>
</dbReference>
<feature type="domain" description="LysM" evidence="5">
    <location>
        <begin position="179"/>
        <end position="226"/>
    </location>
</feature>
<evidence type="ECO:0000313" key="7">
    <source>
        <dbReference type="EMBL" id="RKN21848.1"/>
    </source>
</evidence>
<dbReference type="CDD" id="cd00118">
    <property type="entry name" value="LysM"/>
    <property type="match status" value="1"/>
</dbReference>
<evidence type="ECO:0000259" key="5">
    <source>
        <dbReference type="PROSITE" id="PS51782"/>
    </source>
</evidence>
<dbReference type="SUPFAM" id="SSF53955">
    <property type="entry name" value="Lysozyme-like"/>
    <property type="match status" value="1"/>
</dbReference>
<dbReference type="InterPro" id="IPR018392">
    <property type="entry name" value="LysM"/>
</dbReference>
<dbReference type="PANTHER" id="PTHR34700:SF4">
    <property type="entry name" value="PHAGE-LIKE ELEMENT PBSX PROTEIN XKDP"/>
    <property type="match status" value="1"/>
</dbReference>
<dbReference type="AlphaFoldDB" id="A0A3A9W742"/>
<dbReference type="EMBL" id="RBDY01000010">
    <property type="protein sequence ID" value="RKN21848.1"/>
    <property type="molecule type" value="Genomic_DNA"/>
</dbReference>
<keyword evidence="4" id="KW-0732">Signal</keyword>
<dbReference type="PROSITE" id="PS51782">
    <property type="entry name" value="LYSM"/>
    <property type="match status" value="1"/>
</dbReference>